<dbReference type="EMBL" id="QXGD01008860">
    <property type="protein sequence ID" value="KAE9158645.1"/>
    <property type="molecule type" value="Genomic_DNA"/>
</dbReference>
<reference evidence="2 3" key="1">
    <citation type="submission" date="2018-08" db="EMBL/GenBank/DDBJ databases">
        <title>Genomic investigation of the strawberry pathogen Phytophthora fragariae indicates pathogenicity is determined by transcriptional variation in three key races.</title>
        <authorList>
            <person name="Adams T.M."/>
            <person name="Armitage A.D."/>
            <person name="Sobczyk M.K."/>
            <person name="Bates H.J."/>
            <person name="Dunwell J.M."/>
            <person name="Nellist C.F."/>
            <person name="Harrison R.J."/>
        </authorList>
    </citation>
    <scope>NUCLEOTIDE SEQUENCE [LARGE SCALE GENOMIC DNA]</scope>
    <source>
        <strain evidence="2 3">BC-1</strain>
    </source>
</reference>
<feature type="region of interest" description="Disordered" evidence="1">
    <location>
        <begin position="60"/>
        <end position="231"/>
    </location>
</feature>
<name>A0A6A3VDA9_9STRA</name>
<gene>
    <name evidence="2" type="ORF">PF002_g33053</name>
</gene>
<accession>A0A6A3VDA9</accession>
<dbReference type="Proteomes" id="UP000440367">
    <property type="component" value="Unassembled WGS sequence"/>
</dbReference>
<organism evidence="2 3">
    <name type="scientific">Phytophthora fragariae</name>
    <dbReference type="NCBI Taxonomy" id="53985"/>
    <lineage>
        <taxon>Eukaryota</taxon>
        <taxon>Sar</taxon>
        <taxon>Stramenopiles</taxon>
        <taxon>Oomycota</taxon>
        <taxon>Peronosporomycetes</taxon>
        <taxon>Peronosporales</taxon>
        <taxon>Peronosporaceae</taxon>
        <taxon>Phytophthora</taxon>
    </lineage>
</organism>
<feature type="non-terminal residue" evidence="2">
    <location>
        <position position="243"/>
    </location>
</feature>
<feature type="compositionally biased region" description="Low complexity" evidence="1">
    <location>
        <begin position="155"/>
        <end position="165"/>
    </location>
</feature>
<feature type="region of interest" description="Disordered" evidence="1">
    <location>
        <begin position="1"/>
        <end position="45"/>
    </location>
</feature>
<evidence type="ECO:0000313" key="2">
    <source>
        <dbReference type="EMBL" id="KAE9158645.1"/>
    </source>
</evidence>
<proteinExistence type="predicted"/>
<evidence type="ECO:0000313" key="3">
    <source>
        <dbReference type="Proteomes" id="UP000440367"/>
    </source>
</evidence>
<comment type="caution">
    <text evidence="2">The sequence shown here is derived from an EMBL/GenBank/DDBJ whole genome shotgun (WGS) entry which is preliminary data.</text>
</comment>
<evidence type="ECO:0000256" key="1">
    <source>
        <dbReference type="SAM" id="MobiDB-lite"/>
    </source>
</evidence>
<sequence length="243" mass="24344">DDGDSPGPAAAGRSPQDPASVLPRPGRAGGMLPAGRALAAPPARAPAACHAALEHHDDADGYAAAATPRPDPASVLPRPGRAGGMLADSGVPGAASSLLFAPPSSPAAAAATSQVAAAAATHAAPSAARAASEHRGRAAPSQDHAIQARAPTELSSSDAISSEDSCTQARSCGDDGDDGARDDQHSDVAAAPMDVDQDARRPTVGSQPLSPPPVLRIGGKRRRLNDVDDEDTRELAELLLEEE</sequence>
<feature type="compositionally biased region" description="Low complexity" evidence="1">
    <location>
        <begin position="22"/>
        <end position="45"/>
    </location>
</feature>
<dbReference type="AlphaFoldDB" id="A0A6A3VDA9"/>
<protein>
    <submittedName>
        <fullName evidence="2">Uncharacterized protein</fullName>
    </submittedName>
</protein>
<feature type="compositionally biased region" description="Low complexity" evidence="1">
    <location>
        <begin position="94"/>
        <end position="130"/>
    </location>
</feature>
<feature type="non-terminal residue" evidence="2">
    <location>
        <position position="1"/>
    </location>
</feature>